<gene>
    <name evidence="2" type="ORF">CDAR_270821</name>
</gene>
<proteinExistence type="predicted"/>
<evidence type="ECO:0000313" key="2">
    <source>
        <dbReference type="EMBL" id="GIY43581.1"/>
    </source>
</evidence>
<keyword evidence="3" id="KW-1185">Reference proteome</keyword>
<comment type="caution">
    <text evidence="2">The sequence shown here is derived from an EMBL/GenBank/DDBJ whole genome shotgun (WGS) entry which is preliminary data.</text>
</comment>
<reference evidence="2 3" key="1">
    <citation type="submission" date="2021-06" db="EMBL/GenBank/DDBJ databases">
        <title>Caerostris darwini draft genome.</title>
        <authorList>
            <person name="Kono N."/>
            <person name="Arakawa K."/>
        </authorList>
    </citation>
    <scope>NUCLEOTIDE SEQUENCE [LARGE SCALE GENOMIC DNA]</scope>
</reference>
<dbReference type="Proteomes" id="UP001054837">
    <property type="component" value="Unassembled WGS sequence"/>
</dbReference>
<evidence type="ECO:0000256" key="1">
    <source>
        <dbReference type="SAM" id="MobiDB-lite"/>
    </source>
</evidence>
<protein>
    <submittedName>
        <fullName evidence="2">Uncharacterized protein</fullName>
    </submittedName>
</protein>
<accession>A0AAV4TDM5</accession>
<sequence length="207" mass="24421">MLRFIELKDYTELQKQEPKHSKHENSAKLMSKSSSTERTESFTGRLVTSSLLVEGKAHYLYLYESVHKLVEFLTILQWEYYDIDLTLMQELLFLTWTPTEVVFRVFHSAPSSKTQRRTFSADRFKVPIPRIQVCEVCTLLHKNNFGDVWRNFQLAEKRKLQKPGKEQDHSLQHSTMCFNPAKREDPKCSQKLLASLDPKPQNQFDYM</sequence>
<feature type="compositionally biased region" description="Basic and acidic residues" evidence="1">
    <location>
        <begin position="15"/>
        <end position="26"/>
    </location>
</feature>
<feature type="region of interest" description="Disordered" evidence="1">
    <location>
        <begin position="15"/>
        <end position="36"/>
    </location>
</feature>
<organism evidence="2 3">
    <name type="scientific">Caerostris darwini</name>
    <dbReference type="NCBI Taxonomy" id="1538125"/>
    <lineage>
        <taxon>Eukaryota</taxon>
        <taxon>Metazoa</taxon>
        <taxon>Ecdysozoa</taxon>
        <taxon>Arthropoda</taxon>
        <taxon>Chelicerata</taxon>
        <taxon>Arachnida</taxon>
        <taxon>Araneae</taxon>
        <taxon>Araneomorphae</taxon>
        <taxon>Entelegynae</taxon>
        <taxon>Araneoidea</taxon>
        <taxon>Araneidae</taxon>
        <taxon>Caerostris</taxon>
    </lineage>
</organism>
<dbReference type="AlphaFoldDB" id="A0AAV4TDM5"/>
<name>A0AAV4TDM5_9ARAC</name>
<dbReference type="EMBL" id="BPLQ01009371">
    <property type="protein sequence ID" value="GIY43581.1"/>
    <property type="molecule type" value="Genomic_DNA"/>
</dbReference>
<evidence type="ECO:0000313" key="3">
    <source>
        <dbReference type="Proteomes" id="UP001054837"/>
    </source>
</evidence>